<dbReference type="Proteomes" id="UP000297053">
    <property type="component" value="Chromosome"/>
</dbReference>
<keyword evidence="1" id="KW-0812">Transmembrane</keyword>
<name>A0A4D6K9S3_9EURY</name>
<accession>A0A4D6K9S3</accession>
<dbReference type="EMBL" id="CP039375">
    <property type="protein sequence ID" value="QCD65088.1"/>
    <property type="molecule type" value="Genomic_DNA"/>
</dbReference>
<dbReference type="InterPro" id="IPR012859">
    <property type="entry name" value="Pilin_N_archaeal"/>
</dbReference>
<dbReference type="Pfam" id="PF07790">
    <property type="entry name" value="Pilin_N"/>
    <property type="match status" value="1"/>
</dbReference>
<evidence type="ECO:0000259" key="2">
    <source>
        <dbReference type="Pfam" id="PF07790"/>
    </source>
</evidence>
<organism evidence="3 4">
    <name type="scientific">Halomicrobium mukohataei</name>
    <dbReference type="NCBI Taxonomy" id="57705"/>
    <lineage>
        <taxon>Archaea</taxon>
        <taxon>Methanobacteriati</taxon>
        <taxon>Methanobacteriota</taxon>
        <taxon>Stenosarchaea group</taxon>
        <taxon>Halobacteria</taxon>
        <taxon>Halobacteriales</taxon>
        <taxon>Haloarculaceae</taxon>
        <taxon>Halomicrobium</taxon>
    </lineage>
</organism>
<sequence>MGIRESWNELGTGGKILVGLAVGVVLLAVLLVVLVVLAAVLASFVLGVGDEAAQTTPTVSFDFDYDDSTTTTTIRHEMGDSIPASQLRVVVAERSVGWADGGGAVSGDDGEVVAGDSITVDTQPGDRISVVYDGPDTTSTLAAHEIHEVTVTVS</sequence>
<keyword evidence="1" id="KW-1133">Transmembrane helix</keyword>
<protein>
    <submittedName>
        <fullName evidence="3">Type IV pilin</fullName>
    </submittedName>
</protein>
<reference evidence="3 4" key="1">
    <citation type="submission" date="2019-04" db="EMBL/GenBank/DDBJ databases">
        <title>Complete genome sequence of Arthrobacter sp. ZXY-2 associated with effective atrazine degradation and salt adaptation.</title>
        <authorList>
            <person name="Zhao X."/>
        </authorList>
    </citation>
    <scope>NUCLEOTIDE SEQUENCE [LARGE SCALE GENOMIC DNA]</scope>
    <source>
        <strain evidence="4">ZP60</strain>
    </source>
</reference>
<reference evidence="3 4" key="2">
    <citation type="submission" date="2019-04" db="EMBL/GenBank/DDBJ databases">
        <authorList>
            <person name="Yang S."/>
            <person name="Wei W."/>
        </authorList>
    </citation>
    <scope>NUCLEOTIDE SEQUENCE [LARGE SCALE GENOMIC DNA]</scope>
    <source>
        <strain evidence="4">ZP60</strain>
    </source>
</reference>
<dbReference type="RefSeq" id="WP_012807938.1">
    <property type="nucleotide sequence ID" value="NZ_CP039375.1"/>
</dbReference>
<keyword evidence="1" id="KW-0472">Membrane</keyword>
<dbReference type="KEGG" id="halz:E5139_05325"/>
<evidence type="ECO:0000313" key="4">
    <source>
        <dbReference type="Proteomes" id="UP000297053"/>
    </source>
</evidence>
<evidence type="ECO:0000313" key="3">
    <source>
        <dbReference type="EMBL" id="QCD65088.1"/>
    </source>
</evidence>
<dbReference type="OMA" id="HEMGDSI"/>
<feature type="transmembrane region" description="Helical" evidence="1">
    <location>
        <begin position="16"/>
        <end position="46"/>
    </location>
</feature>
<dbReference type="GeneID" id="42178335"/>
<feature type="domain" description="Archaeal Type IV pilin N-terminal" evidence="2">
    <location>
        <begin position="22"/>
        <end position="93"/>
    </location>
</feature>
<proteinExistence type="predicted"/>
<gene>
    <name evidence="3" type="ORF">E5139_05325</name>
</gene>
<evidence type="ECO:0000256" key="1">
    <source>
        <dbReference type="SAM" id="Phobius"/>
    </source>
</evidence>
<dbReference type="AlphaFoldDB" id="A0A4D6K9S3"/>